<organism evidence="2 3">
    <name type="scientific">Hungatella hathewayi</name>
    <dbReference type="NCBI Taxonomy" id="154046"/>
    <lineage>
        <taxon>Bacteria</taxon>
        <taxon>Bacillati</taxon>
        <taxon>Bacillota</taxon>
        <taxon>Clostridia</taxon>
        <taxon>Lachnospirales</taxon>
        <taxon>Lachnospiraceae</taxon>
        <taxon>Hungatella</taxon>
    </lineage>
</organism>
<feature type="transmembrane region" description="Helical" evidence="1">
    <location>
        <begin position="102"/>
        <end position="123"/>
    </location>
</feature>
<evidence type="ECO:0000256" key="1">
    <source>
        <dbReference type="SAM" id="Phobius"/>
    </source>
</evidence>
<keyword evidence="1" id="KW-0472">Membrane</keyword>
<gene>
    <name evidence="2" type="ORF">CE91St55_55860</name>
</gene>
<name>A0AA37JL71_9FIRM</name>
<protein>
    <submittedName>
        <fullName evidence="2">Uncharacterized protein</fullName>
    </submittedName>
</protein>
<evidence type="ECO:0000313" key="2">
    <source>
        <dbReference type="EMBL" id="GKH03605.1"/>
    </source>
</evidence>
<accession>A0AA37JL71</accession>
<reference evidence="2" key="1">
    <citation type="submission" date="2022-01" db="EMBL/GenBank/DDBJ databases">
        <title>Novel bile acid biosynthetic pathways are enriched in the microbiome of centenarians.</title>
        <authorList>
            <person name="Sato Y."/>
            <person name="Atarashi K."/>
            <person name="Plichta R.D."/>
            <person name="Arai Y."/>
            <person name="Sasajima S."/>
            <person name="Kearney M.S."/>
            <person name="Suda W."/>
            <person name="Takeshita K."/>
            <person name="Sasaki T."/>
            <person name="Okamoto S."/>
            <person name="Skelly N.A."/>
            <person name="Okamura Y."/>
            <person name="Vlamakis H."/>
            <person name="Li Y."/>
            <person name="Tanoue T."/>
            <person name="Takei H."/>
            <person name="Nittono H."/>
            <person name="Narushima S."/>
            <person name="Irie J."/>
            <person name="Itoh H."/>
            <person name="Moriya K."/>
            <person name="Sugiura Y."/>
            <person name="Suematsu M."/>
            <person name="Moritoki N."/>
            <person name="Shibata S."/>
            <person name="Littman R.D."/>
            <person name="Fischbach A.M."/>
            <person name="Uwamino Y."/>
            <person name="Inoue T."/>
            <person name="Honda A."/>
            <person name="Hattori M."/>
            <person name="Murai T."/>
            <person name="Xavier J.R."/>
            <person name="Hirose N."/>
            <person name="Honda K."/>
        </authorList>
    </citation>
    <scope>NUCLEOTIDE SEQUENCE</scope>
    <source>
        <strain evidence="2">CE91-St55</strain>
    </source>
</reference>
<evidence type="ECO:0000313" key="3">
    <source>
        <dbReference type="Proteomes" id="UP001055091"/>
    </source>
</evidence>
<comment type="caution">
    <text evidence="2">The sequence shown here is derived from an EMBL/GenBank/DDBJ whole genome shotgun (WGS) entry which is preliminary data.</text>
</comment>
<dbReference type="EMBL" id="BQNJ01000002">
    <property type="protein sequence ID" value="GKH03605.1"/>
    <property type="molecule type" value="Genomic_DNA"/>
</dbReference>
<keyword evidence="1" id="KW-0812">Transmembrane</keyword>
<dbReference type="InterPro" id="IPR045407">
    <property type="entry name" value="DUF6512"/>
</dbReference>
<feature type="transmembrane region" description="Helical" evidence="1">
    <location>
        <begin position="7"/>
        <end position="28"/>
    </location>
</feature>
<feature type="transmembrane region" description="Helical" evidence="1">
    <location>
        <begin position="48"/>
        <end position="67"/>
    </location>
</feature>
<dbReference type="RefSeq" id="WP_195521795.1">
    <property type="nucleotide sequence ID" value="NZ_BQNJ01000002.1"/>
</dbReference>
<dbReference type="Pfam" id="PF20122">
    <property type="entry name" value="DUF6512"/>
    <property type="match status" value="1"/>
</dbReference>
<feature type="transmembrane region" description="Helical" evidence="1">
    <location>
        <begin position="135"/>
        <end position="155"/>
    </location>
</feature>
<dbReference type="Proteomes" id="UP001055091">
    <property type="component" value="Unassembled WGS sequence"/>
</dbReference>
<dbReference type="AlphaFoldDB" id="A0AA37JL71"/>
<keyword evidence="1" id="KW-1133">Transmembrane helix</keyword>
<sequence>MNRLKRCTLIGILFVSVTGTLSHFLYQFSGNCFLTGLFSPVGESTWEHMKLLFFPMLFYSLWMSACLRKEEPGVVSALALGNLAGCALIPIIFYTYSGVLGFHLLSLDILTFLISVLAAFYLAYRLTPGSKAGKYETLLAAAVILLMLLFFIFTYNPPGIELFAEP</sequence>
<proteinExistence type="predicted"/>
<feature type="transmembrane region" description="Helical" evidence="1">
    <location>
        <begin position="74"/>
        <end position="96"/>
    </location>
</feature>